<sequence length="698" mass="83406">MQTNTFKVDKAITNKNEDLFSRKENTTTLVKIIKSYQDEDSVSIGIIGDWGSGKTSFINMVLEDFKDDEKFIIINFNPWNISTRKQLISDFFIMLSKEICKVPFPEFKCRNLKKIYSHFKFKFFSKVSQNLEDLALLFKMSSYVIADPVTSLAISKTSNAISDFNKLLNAEKKGLDEIKNKINTALSNIDTKIIIVIDDLDRLADTDIREIFQLVRSIADFKNTMYILAYDNEIVIKALDKIQKDKGERYIEKIVQVPIVLPKLNKANLTAIFMQKIEQFSFVYEKIDKNEFIENLNTNHFAGAFENIRDINRYLNVLKFEMSAIKQELYLYDFAVITLFKVFESKFYEFIYNHFEIFAGTALANYEIDEEEQKSIYTKMIDEQIESLNKLNKEVIRKLLISIFPRIEWLYNREFNTSKNEVEYTYKNKIASRKHFRDYFVLNFAENVIRKETIDKIIKANSHQEYDDIFNEYDLKELEIFKQLAFKMSVYANDFKSSEFIYYLWGIFDEIYGEKDFYYFNKCRTYLEIFSILKEKENIVSYKKLLDDTYSLDVRMLFIYSCNYSMREKEYLYEKELKILVDKLLQEDSEKVKEKIKAHIYALITNNFHYLENTFKIFAQNSKIFFLVLEIFIEKDENNQKHINQNLLNHIKPYELKTMIEETFKNPIDEQKELIEFYKNDLQKKSSWYINPIRYVEK</sequence>
<protein>
    <recommendedName>
        <fullName evidence="1">KAP NTPase domain-containing protein</fullName>
    </recommendedName>
</protein>
<dbReference type="SUPFAM" id="SSF52540">
    <property type="entry name" value="P-loop containing nucleoside triphosphate hydrolases"/>
    <property type="match status" value="1"/>
</dbReference>
<dbReference type="InterPro" id="IPR027417">
    <property type="entry name" value="P-loop_NTPase"/>
</dbReference>
<evidence type="ECO:0000259" key="1">
    <source>
        <dbReference type="Pfam" id="PF07693"/>
    </source>
</evidence>
<dbReference type="InterPro" id="IPR052754">
    <property type="entry name" value="NTPase_KAP_P-loop"/>
</dbReference>
<comment type="caution">
    <text evidence="2">The sequence shown here is derived from an EMBL/GenBank/DDBJ whole genome shotgun (WGS) entry which is preliminary data.</text>
</comment>
<dbReference type="Proteomes" id="UP000321614">
    <property type="component" value="Unassembled WGS sequence"/>
</dbReference>
<keyword evidence="3" id="KW-1185">Reference proteome</keyword>
<organism evidence="2 3">
    <name type="scientific">Campylobacter insulaenigrae</name>
    <dbReference type="NCBI Taxonomy" id="260714"/>
    <lineage>
        <taxon>Bacteria</taxon>
        <taxon>Pseudomonadati</taxon>
        <taxon>Campylobacterota</taxon>
        <taxon>Epsilonproteobacteria</taxon>
        <taxon>Campylobacterales</taxon>
        <taxon>Campylobacteraceae</taxon>
        <taxon>Campylobacter</taxon>
    </lineage>
</organism>
<dbReference type="Pfam" id="PF07693">
    <property type="entry name" value="KAP_NTPase"/>
    <property type="match status" value="1"/>
</dbReference>
<dbReference type="InterPro" id="IPR011646">
    <property type="entry name" value="KAP_P-loop"/>
</dbReference>
<proteinExistence type="predicted"/>
<evidence type="ECO:0000313" key="2">
    <source>
        <dbReference type="EMBL" id="TWO27717.1"/>
    </source>
</evidence>
<feature type="domain" description="KAP NTPase" evidence="1">
    <location>
        <begin position="27"/>
        <end position="319"/>
    </location>
</feature>
<accession>A0ABY3G5Z3</accession>
<dbReference type="PANTHER" id="PTHR22674">
    <property type="entry name" value="NTPASE, KAP FAMILY P-LOOP DOMAIN-CONTAINING 1"/>
    <property type="match status" value="1"/>
</dbReference>
<reference evidence="2 3" key="1">
    <citation type="submission" date="2019-07" db="EMBL/GenBank/DDBJ databases">
        <title>Rapid identification of Enteric Bacteria from Whole Genome Sequences (WGS) using Average Nucleotide Identity (ANI).</title>
        <authorList>
            <person name="Lane C."/>
        </authorList>
    </citation>
    <scope>NUCLEOTIDE SEQUENCE [LARGE SCALE GENOMIC DNA]</scope>
    <source>
        <strain evidence="2 3">2011D-8905</strain>
    </source>
</reference>
<dbReference type="RefSeq" id="WP_147500378.1">
    <property type="nucleotide sequence ID" value="NZ_VOAW01000006.1"/>
</dbReference>
<dbReference type="EMBL" id="VOAW01000006">
    <property type="protein sequence ID" value="TWO27717.1"/>
    <property type="molecule type" value="Genomic_DNA"/>
</dbReference>
<dbReference type="Gene3D" id="3.40.50.300">
    <property type="entry name" value="P-loop containing nucleotide triphosphate hydrolases"/>
    <property type="match status" value="1"/>
</dbReference>
<dbReference type="PANTHER" id="PTHR22674:SF6">
    <property type="entry name" value="NTPASE KAP FAMILY P-LOOP DOMAIN-CONTAINING PROTEIN 1"/>
    <property type="match status" value="1"/>
</dbReference>
<gene>
    <name evidence="2" type="ORF">ZA01_01380</name>
</gene>
<name>A0ABY3G5Z3_9BACT</name>
<evidence type="ECO:0000313" key="3">
    <source>
        <dbReference type="Proteomes" id="UP000321614"/>
    </source>
</evidence>